<evidence type="ECO:0000313" key="2">
    <source>
        <dbReference type="Proteomes" id="UP001194468"/>
    </source>
</evidence>
<dbReference type="EMBL" id="WHUW01000003">
    <property type="protein sequence ID" value="KAF8448894.1"/>
    <property type="molecule type" value="Genomic_DNA"/>
</dbReference>
<comment type="caution">
    <text evidence="1">The sequence shown here is derived from an EMBL/GenBank/DDBJ whole genome shotgun (WGS) entry which is preliminary data.</text>
</comment>
<name>A0AAD4C616_BOLED</name>
<reference evidence="1" key="2">
    <citation type="journal article" date="2020" name="Nat. Commun.">
        <title>Large-scale genome sequencing of mycorrhizal fungi provides insights into the early evolution of symbiotic traits.</title>
        <authorList>
            <person name="Miyauchi S."/>
            <person name="Kiss E."/>
            <person name="Kuo A."/>
            <person name="Drula E."/>
            <person name="Kohler A."/>
            <person name="Sanchez-Garcia M."/>
            <person name="Morin E."/>
            <person name="Andreopoulos B."/>
            <person name="Barry K.W."/>
            <person name="Bonito G."/>
            <person name="Buee M."/>
            <person name="Carver A."/>
            <person name="Chen C."/>
            <person name="Cichocki N."/>
            <person name="Clum A."/>
            <person name="Culley D."/>
            <person name="Crous P.W."/>
            <person name="Fauchery L."/>
            <person name="Girlanda M."/>
            <person name="Hayes R.D."/>
            <person name="Keri Z."/>
            <person name="LaButti K."/>
            <person name="Lipzen A."/>
            <person name="Lombard V."/>
            <person name="Magnuson J."/>
            <person name="Maillard F."/>
            <person name="Murat C."/>
            <person name="Nolan M."/>
            <person name="Ohm R.A."/>
            <person name="Pangilinan J."/>
            <person name="Pereira M.F."/>
            <person name="Perotto S."/>
            <person name="Peter M."/>
            <person name="Pfister S."/>
            <person name="Riley R."/>
            <person name="Sitrit Y."/>
            <person name="Stielow J.B."/>
            <person name="Szollosi G."/>
            <person name="Zifcakova L."/>
            <person name="Stursova M."/>
            <person name="Spatafora J.W."/>
            <person name="Tedersoo L."/>
            <person name="Vaario L.M."/>
            <person name="Yamada A."/>
            <person name="Yan M."/>
            <person name="Wang P."/>
            <person name="Xu J."/>
            <person name="Bruns T."/>
            <person name="Baldrian P."/>
            <person name="Vilgalys R."/>
            <person name="Dunand C."/>
            <person name="Henrissat B."/>
            <person name="Grigoriev I.V."/>
            <person name="Hibbett D."/>
            <person name="Nagy L.G."/>
            <person name="Martin F.M."/>
        </authorList>
    </citation>
    <scope>NUCLEOTIDE SEQUENCE</scope>
    <source>
        <strain evidence="1">BED1</strain>
    </source>
</reference>
<accession>A0AAD4C616</accession>
<dbReference type="AlphaFoldDB" id="A0AAD4C616"/>
<dbReference type="Proteomes" id="UP001194468">
    <property type="component" value="Unassembled WGS sequence"/>
</dbReference>
<reference evidence="1" key="1">
    <citation type="submission" date="2019-10" db="EMBL/GenBank/DDBJ databases">
        <authorList>
            <consortium name="DOE Joint Genome Institute"/>
            <person name="Kuo A."/>
            <person name="Miyauchi S."/>
            <person name="Kiss E."/>
            <person name="Drula E."/>
            <person name="Kohler A."/>
            <person name="Sanchez-Garcia M."/>
            <person name="Andreopoulos B."/>
            <person name="Barry K.W."/>
            <person name="Bonito G."/>
            <person name="Buee M."/>
            <person name="Carver A."/>
            <person name="Chen C."/>
            <person name="Cichocki N."/>
            <person name="Clum A."/>
            <person name="Culley D."/>
            <person name="Crous P.W."/>
            <person name="Fauchery L."/>
            <person name="Girlanda M."/>
            <person name="Hayes R."/>
            <person name="Keri Z."/>
            <person name="LaButti K."/>
            <person name="Lipzen A."/>
            <person name="Lombard V."/>
            <person name="Magnuson J."/>
            <person name="Maillard F."/>
            <person name="Morin E."/>
            <person name="Murat C."/>
            <person name="Nolan M."/>
            <person name="Ohm R."/>
            <person name="Pangilinan J."/>
            <person name="Pereira M."/>
            <person name="Perotto S."/>
            <person name="Peter M."/>
            <person name="Riley R."/>
            <person name="Sitrit Y."/>
            <person name="Stielow B."/>
            <person name="Szollosi G."/>
            <person name="Zifcakova L."/>
            <person name="Stursova M."/>
            <person name="Spatafora J.W."/>
            <person name="Tedersoo L."/>
            <person name="Vaario L.-M."/>
            <person name="Yamada A."/>
            <person name="Yan M."/>
            <person name="Wang P."/>
            <person name="Xu J."/>
            <person name="Bruns T."/>
            <person name="Baldrian P."/>
            <person name="Vilgalys R."/>
            <person name="Henrissat B."/>
            <person name="Grigoriev I.V."/>
            <person name="Hibbett D."/>
            <person name="Nagy L.G."/>
            <person name="Martin F.M."/>
        </authorList>
    </citation>
    <scope>NUCLEOTIDE SEQUENCE</scope>
    <source>
        <strain evidence="1">BED1</strain>
    </source>
</reference>
<sequence length="75" mass="8326">MSSEGRVDASGLEDAQITNAGIIMRSSDNIDFHVFKLLLSRAPSFSKPSSKSPSLPKRIGIRRSRVVLWSSHDER</sequence>
<protein>
    <submittedName>
        <fullName evidence="1">Uncharacterized protein</fullName>
    </submittedName>
</protein>
<proteinExistence type="predicted"/>
<organism evidence="1 2">
    <name type="scientific">Boletus edulis BED1</name>
    <dbReference type="NCBI Taxonomy" id="1328754"/>
    <lineage>
        <taxon>Eukaryota</taxon>
        <taxon>Fungi</taxon>
        <taxon>Dikarya</taxon>
        <taxon>Basidiomycota</taxon>
        <taxon>Agaricomycotina</taxon>
        <taxon>Agaricomycetes</taxon>
        <taxon>Agaricomycetidae</taxon>
        <taxon>Boletales</taxon>
        <taxon>Boletineae</taxon>
        <taxon>Boletaceae</taxon>
        <taxon>Boletoideae</taxon>
        <taxon>Boletus</taxon>
    </lineage>
</organism>
<gene>
    <name evidence="1" type="ORF">L210DRAFT_3523401</name>
</gene>
<evidence type="ECO:0000313" key="1">
    <source>
        <dbReference type="EMBL" id="KAF8448894.1"/>
    </source>
</evidence>
<keyword evidence="2" id="KW-1185">Reference proteome</keyword>